<feature type="transmembrane region" description="Helical" evidence="7">
    <location>
        <begin position="68"/>
        <end position="93"/>
    </location>
</feature>
<keyword evidence="9" id="KW-1185">Reference proteome</keyword>
<reference evidence="8 9" key="1">
    <citation type="submission" date="2023-07" db="EMBL/GenBank/DDBJ databases">
        <title>Closed genome sequence of Methanimicrococcus sp. Es2.</title>
        <authorList>
            <person name="Protasov E."/>
            <person name="Platt K."/>
            <person name="Reeh H."/>
            <person name="Poehlein A."/>
            <person name="Daniel R."/>
            <person name="Brune A."/>
        </authorList>
    </citation>
    <scope>NUCLEOTIDE SEQUENCE [LARGE SCALE GENOMIC DNA]</scope>
    <source>
        <strain evidence="8 9">Es2</strain>
    </source>
</reference>
<dbReference type="RefSeq" id="WP_316559788.1">
    <property type="nucleotide sequence ID" value="NZ_CP131062.1"/>
</dbReference>
<comment type="subcellular location">
    <subcellularLocation>
        <location evidence="1">Cell membrane</location>
        <topology evidence="1">Multi-pass membrane protein</topology>
    </subcellularLocation>
</comment>
<evidence type="ECO:0000256" key="4">
    <source>
        <dbReference type="ARBA" id="ARBA00022692"/>
    </source>
</evidence>
<dbReference type="PANTHER" id="PTHR34229:SF1">
    <property type="entry name" value="METAL TRANSPORT PROTEIN HI_1621-RELATED"/>
    <property type="match status" value="1"/>
</dbReference>
<dbReference type="AlphaFoldDB" id="A0AA96V7N4"/>
<evidence type="ECO:0000256" key="1">
    <source>
        <dbReference type="ARBA" id="ARBA00004651"/>
    </source>
</evidence>
<accession>A0AA96V7N4</accession>
<evidence type="ECO:0000313" key="9">
    <source>
        <dbReference type="Proteomes" id="UP001302662"/>
    </source>
</evidence>
<evidence type="ECO:0000256" key="2">
    <source>
        <dbReference type="ARBA" id="ARBA00022448"/>
    </source>
</evidence>
<keyword evidence="4 7" id="KW-0812">Transmembrane</keyword>
<keyword evidence="5 7" id="KW-1133">Transmembrane helix</keyword>
<feature type="transmembrane region" description="Helical" evidence="7">
    <location>
        <begin position="42"/>
        <end position="62"/>
    </location>
</feature>
<feature type="transmembrane region" description="Helical" evidence="7">
    <location>
        <begin position="105"/>
        <end position="124"/>
    </location>
</feature>
<feature type="transmembrane region" description="Helical" evidence="7">
    <location>
        <begin position="6"/>
        <end position="30"/>
    </location>
</feature>
<protein>
    <submittedName>
        <fullName evidence="8">Cobalt transport protein CbiM</fullName>
    </submittedName>
</protein>
<evidence type="ECO:0000256" key="5">
    <source>
        <dbReference type="ARBA" id="ARBA00022989"/>
    </source>
</evidence>
<keyword evidence="2" id="KW-0813">Transport</keyword>
<dbReference type="Gene3D" id="1.10.1760.20">
    <property type="match status" value="1"/>
</dbReference>
<dbReference type="EMBL" id="CP131062">
    <property type="protein sequence ID" value="WNY28242.1"/>
    <property type="molecule type" value="Genomic_DNA"/>
</dbReference>
<dbReference type="GeneID" id="85196877"/>
<sequence>MHISEGVLPVWILAAGWVLTIIIMAASIKWSRKIYGNIFEKVPMIAVVTAAFFVACLFKIAIPPTSLHLILSGLVGILLGPLAFVCIFIGLLLQALLFQNGGITVLGVNSFVMGAPAILAWLVFRQLSKKTNTGISAGFASALSIFVSSILLAVVLVASGVTFGSLTVLSEYLTGIPILSSIVSALSGTPFGLTFALIIIMNLPLMIIEGIICAFIVSFIEKVKPEMMEQNNE</sequence>
<evidence type="ECO:0000256" key="7">
    <source>
        <dbReference type="SAM" id="Phobius"/>
    </source>
</evidence>
<dbReference type="GO" id="GO:0000041">
    <property type="term" value="P:transition metal ion transport"/>
    <property type="evidence" value="ECO:0007669"/>
    <property type="project" value="InterPro"/>
</dbReference>
<feature type="transmembrane region" description="Helical" evidence="7">
    <location>
        <begin position="136"/>
        <end position="157"/>
    </location>
</feature>
<feature type="transmembrane region" description="Helical" evidence="7">
    <location>
        <begin position="193"/>
        <end position="220"/>
    </location>
</feature>
<evidence type="ECO:0000313" key="8">
    <source>
        <dbReference type="EMBL" id="WNY28242.1"/>
    </source>
</evidence>
<name>A0AA96V7N4_9EURY</name>
<dbReference type="GO" id="GO:0005886">
    <property type="term" value="C:plasma membrane"/>
    <property type="evidence" value="ECO:0007669"/>
    <property type="project" value="UniProtKB-SubCell"/>
</dbReference>
<dbReference type="PANTHER" id="PTHR34229">
    <property type="entry name" value="METAL TRANSPORT PROTEIN HI_1621-RELATED"/>
    <property type="match status" value="1"/>
</dbReference>
<dbReference type="Pfam" id="PF01891">
    <property type="entry name" value="CbiM"/>
    <property type="match status" value="1"/>
</dbReference>
<evidence type="ECO:0000256" key="3">
    <source>
        <dbReference type="ARBA" id="ARBA00022475"/>
    </source>
</evidence>
<proteinExistence type="predicted"/>
<gene>
    <name evidence="8" type="primary">cbiM_2</name>
    <name evidence="8" type="ORF">MmiEs2_04260</name>
</gene>
<keyword evidence="3" id="KW-1003">Cell membrane</keyword>
<dbReference type="Proteomes" id="UP001302662">
    <property type="component" value="Chromosome"/>
</dbReference>
<dbReference type="KEGG" id="mees:MmiEs2_04260"/>
<keyword evidence="6 7" id="KW-0472">Membrane</keyword>
<organism evidence="8 9">
    <name type="scientific">Methanimicrococcus stummii</name>
    <dbReference type="NCBI Taxonomy" id="3028294"/>
    <lineage>
        <taxon>Archaea</taxon>
        <taxon>Methanobacteriati</taxon>
        <taxon>Methanobacteriota</taxon>
        <taxon>Stenosarchaea group</taxon>
        <taxon>Methanomicrobia</taxon>
        <taxon>Methanosarcinales</taxon>
        <taxon>Methanosarcinaceae</taxon>
        <taxon>Methanimicrococcus</taxon>
    </lineage>
</organism>
<evidence type="ECO:0000256" key="6">
    <source>
        <dbReference type="ARBA" id="ARBA00023136"/>
    </source>
</evidence>
<dbReference type="InterPro" id="IPR002751">
    <property type="entry name" value="CbiM/NikMN"/>
</dbReference>